<name>A0A8S5PRV2_9CAUD</name>
<proteinExistence type="predicted"/>
<sequence>MSRNISSAEVDIFNYWGTNSINPLFFKRGKRKFKVLEMTLDLLCNNDDELETMKSNLINKLESGTIKFEDIDYYYRGFINGEPSFKYIMKGNEIADIKMLVIAEKAQVTETMNRVLSKTINVIGNTETPAIVEVTPSIDLIDLTINGLDEEAIILKNLKANKKLIVNGEEGTVTVDGVNKYSDTDMWGFPRLKPGANTITVSKNNVDITIKYKPRYI</sequence>
<dbReference type="EMBL" id="BK015489">
    <property type="protein sequence ID" value="DAE09610.1"/>
    <property type="molecule type" value="Genomic_DNA"/>
</dbReference>
<dbReference type="Pfam" id="PF22768">
    <property type="entry name" value="SPP1_Dit"/>
    <property type="match status" value="1"/>
</dbReference>
<feature type="domain" description="Siphovirus-type tail component C-terminal" evidence="1">
    <location>
        <begin position="124"/>
        <end position="216"/>
    </location>
</feature>
<protein>
    <submittedName>
        <fullName evidence="2">Distal tail protein</fullName>
    </submittedName>
</protein>
<evidence type="ECO:0000259" key="1">
    <source>
        <dbReference type="Pfam" id="PF22768"/>
    </source>
</evidence>
<organism evidence="2">
    <name type="scientific">Siphoviridae sp. ctDtx1</name>
    <dbReference type="NCBI Taxonomy" id="2825391"/>
    <lineage>
        <taxon>Viruses</taxon>
        <taxon>Duplodnaviria</taxon>
        <taxon>Heunggongvirae</taxon>
        <taxon>Uroviricota</taxon>
        <taxon>Caudoviricetes</taxon>
    </lineage>
</organism>
<evidence type="ECO:0000313" key="2">
    <source>
        <dbReference type="EMBL" id="DAE09610.1"/>
    </source>
</evidence>
<dbReference type="InterPro" id="IPR054738">
    <property type="entry name" value="Siphovirus-type_tail_C"/>
</dbReference>
<reference evidence="2" key="1">
    <citation type="journal article" date="2021" name="Proc. Natl. Acad. Sci. U.S.A.">
        <title>A Catalog of Tens of Thousands of Viruses from Human Metagenomes Reveals Hidden Associations with Chronic Diseases.</title>
        <authorList>
            <person name="Tisza M.J."/>
            <person name="Buck C.B."/>
        </authorList>
    </citation>
    <scope>NUCLEOTIDE SEQUENCE</scope>
    <source>
        <strain evidence="2">CtDtx1</strain>
    </source>
</reference>
<accession>A0A8S5PRV2</accession>
<dbReference type="Gene3D" id="2.60.120.860">
    <property type="match status" value="1"/>
</dbReference>